<dbReference type="KEGG" id="vg:26516810"/>
<dbReference type="GeneID" id="26516810"/>
<sequence length="97" mass="9892">MAEVTIKAQQSFGGIRAGEVVTVERTPYVDRLIKGQRVVVVDGAEDTEPAGNDPADGEFDTSTAPTTPPAQAPSAGSDDAGEADDDDSEPAGDDGTD</sequence>
<evidence type="ECO:0000313" key="2">
    <source>
        <dbReference type="EMBL" id="AKI28668.1"/>
    </source>
</evidence>
<proteinExistence type="predicted"/>
<dbReference type="Proteomes" id="UP000202434">
    <property type="component" value="Segment"/>
</dbReference>
<feature type="compositionally biased region" description="Acidic residues" evidence="1">
    <location>
        <begin position="79"/>
        <end position="97"/>
    </location>
</feature>
<feature type="region of interest" description="Disordered" evidence="1">
    <location>
        <begin position="43"/>
        <end position="97"/>
    </location>
</feature>
<reference evidence="2 3" key="1">
    <citation type="journal article" date="2015" name="PLoS ONE">
        <title>Lysis to Kill: Evaluation of the Lytic Abilities, and Genomics of Nine Bacteriophages Infective for Gordonia spp. and Their Potential Use in Activated Sludge Foam Biocontrol.</title>
        <authorList>
            <person name="Dyson Z.A."/>
            <person name="Tucci J."/>
            <person name="Seviour R.J."/>
            <person name="Petrovski S."/>
        </authorList>
    </citation>
    <scope>NUCLEOTIDE SEQUENCE [LARGE SCALE GENOMIC DNA]</scope>
</reference>
<dbReference type="RefSeq" id="YP_009188394.1">
    <property type="nucleotide sequence ID" value="NC_028665.1"/>
</dbReference>
<keyword evidence="3" id="KW-1185">Reference proteome</keyword>
<dbReference type="OrthoDB" id="14576at10239"/>
<evidence type="ECO:0000256" key="1">
    <source>
        <dbReference type="SAM" id="MobiDB-lite"/>
    </source>
</evidence>
<protein>
    <submittedName>
        <fullName evidence="2">Uncharacterized protein</fullName>
    </submittedName>
</protein>
<accession>A0A0K0MXA0</accession>
<organism evidence="2 3">
    <name type="scientific">Gordonia phage GTE6</name>
    <dbReference type="NCBI Taxonomy" id="1647474"/>
    <lineage>
        <taxon>Viruses</taxon>
        <taxon>Duplodnaviria</taxon>
        <taxon>Heunggongvirae</taxon>
        <taxon>Uroviricota</taxon>
        <taxon>Caudoviricetes</taxon>
        <taxon>Stackebrandtviridae</taxon>
        <taxon>Schenleyvirinae</taxon>
        <taxon>Dexdertvirus</taxon>
        <taxon>Dexdertvirus GTE6</taxon>
    </lineage>
</organism>
<evidence type="ECO:0000313" key="3">
    <source>
        <dbReference type="Proteomes" id="UP000202434"/>
    </source>
</evidence>
<dbReference type="EMBL" id="KR053200">
    <property type="protein sequence ID" value="AKI28668.1"/>
    <property type="molecule type" value="Genomic_DNA"/>
</dbReference>
<gene>
    <name evidence="2" type="ORF">GTE6_26</name>
</gene>
<name>A0A0K0MXA0_9CAUD</name>